<keyword evidence="1" id="KW-0472">Membrane</keyword>
<sequence length="127" mass="13050">MAQPPHPPYPPHPYPAPPPPPRNGVDLAVSIVALLLTAGMLAVSVVLGIFSLAFLDHCPPATCSVDGAVAAVFTTLLVAFGVALAGLVITVVQLVRRRRGWPFALATIGLVLIVFVIGGFGYSSAVG</sequence>
<name>A0A5N5USY7_MYCPH</name>
<dbReference type="AlphaFoldDB" id="A0A5N5USY7"/>
<dbReference type="Proteomes" id="UP000325690">
    <property type="component" value="Unassembled WGS sequence"/>
</dbReference>
<reference evidence="2 3" key="1">
    <citation type="submission" date="2012-10" db="EMBL/GenBank/DDBJ databases">
        <title>The draft sequence of the Mycobacterium pheli genome.</title>
        <authorList>
            <person name="Pettersson B.M.F."/>
            <person name="Das S."/>
            <person name="Dasgupta S."/>
            <person name="Bhattacharya A."/>
            <person name="Kirsebom L.A."/>
        </authorList>
    </citation>
    <scope>NUCLEOTIDE SEQUENCE [LARGE SCALE GENOMIC DNA]</scope>
    <source>
        <strain evidence="2 3">CCUG 21000</strain>
    </source>
</reference>
<dbReference type="EMBL" id="ANBP01000044">
    <property type="protein sequence ID" value="KAB7752478.1"/>
    <property type="molecule type" value="Genomic_DNA"/>
</dbReference>
<feature type="transmembrane region" description="Helical" evidence="1">
    <location>
        <begin position="67"/>
        <end position="95"/>
    </location>
</feature>
<organism evidence="2 3">
    <name type="scientific">Mycolicibacterium phlei DSM 43239 = CCUG 21000</name>
    <dbReference type="NCBI Taxonomy" id="1226750"/>
    <lineage>
        <taxon>Bacteria</taxon>
        <taxon>Bacillati</taxon>
        <taxon>Actinomycetota</taxon>
        <taxon>Actinomycetes</taxon>
        <taxon>Mycobacteriales</taxon>
        <taxon>Mycobacteriaceae</taxon>
        <taxon>Mycolicibacterium</taxon>
    </lineage>
</organism>
<feature type="transmembrane region" description="Helical" evidence="1">
    <location>
        <begin position="101"/>
        <end position="122"/>
    </location>
</feature>
<protein>
    <submittedName>
        <fullName evidence="2">Uncharacterized protein</fullName>
    </submittedName>
</protein>
<evidence type="ECO:0000313" key="2">
    <source>
        <dbReference type="EMBL" id="KAB7752478.1"/>
    </source>
</evidence>
<accession>A0A5N5USY7</accession>
<keyword evidence="3" id="KW-1185">Reference proteome</keyword>
<feature type="transmembrane region" description="Helical" evidence="1">
    <location>
        <begin position="27"/>
        <end position="55"/>
    </location>
</feature>
<proteinExistence type="predicted"/>
<dbReference type="RefSeq" id="WP_003888422.1">
    <property type="nucleotide sequence ID" value="NZ_ANBO01000043.1"/>
</dbReference>
<gene>
    <name evidence="2" type="ORF">MPHL21000_21145</name>
</gene>
<keyword evidence="1" id="KW-0812">Transmembrane</keyword>
<evidence type="ECO:0000256" key="1">
    <source>
        <dbReference type="SAM" id="Phobius"/>
    </source>
</evidence>
<evidence type="ECO:0000313" key="3">
    <source>
        <dbReference type="Proteomes" id="UP000325690"/>
    </source>
</evidence>
<keyword evidence="1" id="KW-1133">Transmembrane helix</keyword>
<dbReference type="GeneID" id="74302824"/>
<comment type="caution">
    <text evidence="2">The sequence shown here is derived from an EMBL/GenBank/DDBJ whole genome shotgun (WGS) entry which is preliminary data.</text>
</comment>